<keyword evidence="3" id="KW-1185">Reference proteome</keyword>
<proteinExistence type="predicted"/>
<sequence length="244" mass="27105">MSVKIVSLLLFGFFLTLNNFTEAKIIRTEHHLAPSDLLDDAQALLDDLSDLVEGNILVAHDQLNNLRYEVVAESINVRLQAEIDIEQEHQVLDLELTNLKELAFAAEADISSCLEGNEDKLAALPDSYTSSMSECITTLQQGSDTTLNDTRYQVDVVYSSVRSLSFALDQCRRDEECISGVIDQIKAATEDLPLQIQVYVDGAEDEMDIVKVKIQNCADTNLANFVLEGSQIMDEITDCVNDII</sequence>
<evidence type="ECO:0008006" key="4">
    <source>
        <dbReference type="Google" id="ProtNLM"/>
    </source>
</evidence>
<gene>
    <name evidence="2" type="ORF">Zmor_000796</name>
</gene>
<organism evidence="2 3">
    <name type="scientific">Zophobas morio</name>
    <dbReference type="NCBI Taxonomy" id="2755281"/>
    <lineage>
        <taxon>Eukaryota</taxon>
        <taxon>Metazoa</taxon>
        <taxon>Ecdysozoa</taxon>
        <taxon>Arthropoda</taxon>
        <taxon>Hexapoda</taxon>
        <taxon>Insecta</taxon>
        <taxon>Pterygota</taxon>
        <taxon>Neoptera</taxon>
        <taxon>Endopterygota</taxon>
        <taxon>Coleoptera</taxon>
        <taxon>Polyphaga</taxon>
        <taxon>Cucujiformia</taxon>
        <taxon>Tenebrionidae</taxon>
        <taxon>Zophobas</taxon>
    </lineage>
</organism>
<name>A0AA38IXZ3_9CUCU</name>
<protein>
    <recommendedName>
        <fullName evidence="4">Protein TsetseEP domain-containing protein</fullName>
    </recommendedName>
</protein>
<dbReference type="AlphaFoldDB" id="A0AA38IXZ3"/>
<dbReference type="EMBL" id="JALNTZ010000001">
    <property type="protein sequence ID" value="KAJ3665295.1"/>
    <property type="molecule type" value="Genomic_DNA"/>
</dbReference>
<comment type="caution">
    <text evidence="2">The sequence shown here is derived from an EMBL/GenBank/DDBJ whole genome shotgun (WGS) entry which is preliminary data.</text>
</comment>
<evidence type="ECO:0000256" key="1">
    <source>
        <dbReference type="SAM" id="SignalP"/>
    </source>
</evidence>
<dbReference type="Proteomes" id="UP001168821">
    <property type="component" value="Unassembled WGS sequence"/>
</dbReference>
<feature type="signal peptide" evidence="1">
    <location>
        <begin position="1"/>
        <end position="23"/>
    </location>
</feature>
<evidence type="ECO:0000313" key="3">
    <source>
        <dbReference type="Proteomes" id="UP001168821"/>
    </source>
</evidence>
<keyword evidence="1" id="KW-0732">Signal</keyword>
<evidence type="ECO:0000313" key="2">
    <source>
        <dbReference type="EMBL" id="KAJ3665295.1"/>
    </source>
</evidence>
<accession>A0AA38IXZ3</accession>
<feature type="chain" id="PRO_5041368959" description="Protein TsetseEP domain-containing protein" evidence="1">
    <location>
        <begin position="24"/>
        <end position="244"/>
    </location>
</feature>
<reference evidence="2" key="1">
    <citation type="journal article" date="2023" name="G3 (Bethesda)">
        <title>Whole genome assemblies of Zophobas morio and Tenebrio molitor.</title>
        <authorList>
            <person name="Kaur S."/>
            <person name="Stinson S.A."/>
            <person name="diCenzo G.C."/>
        </authorList>
    </citation>
    <scope>NUCLEOTIDE SEQUENCE</scope>
    <source>
        <strain evidence="2">QUZm001</strain>
    </source>
</reference>